<accession>A0ABC8RYC7</accession>
<proteinExistence type="predicted"/>
<dbReference type="Proteomes" id="UP001642360">
    <property type="component" value="Unassembled WGS sequence"/>
</dbReference>
<reference evidence="2 3" key="1">
    <citation type="submission" date="2024-02" db="EMBL/GenBank/DDBJ databases">
        <authorList>
            <person name="Vignale AGUSTIN F."/>
            <person name="Sosa J E."/>
            <person name="Modenutti C."/>
        </authorList>
    </citation>
    <scope>NUCLEOTIDE SEQUENCE [LARGE SCALE GENOMIC DNA]</scope>
</reference>
<feature type="region of interest" description="Disordered" evidence="1">
    <location>
        <begin position="1"/>
        <end position="53"/>
    </location>
</feature>
<dbReference type="EMBL" id="CAUOFW020001724">
    <property type="protein sequence ID" value="CAK9147718.1"/>
    <property type="molecule type" value="Genomic_DNA"/>
</dbReference>
<evidence type="ECO:0000313" key="3">
    <source>
        <dbReference type="Proteomes" id="UP001642360"/>
    </source>
</evidence>
<comment type="caution">
    <text evidence="2">The sequence shown here is derived from an EMBL/GenBank/DDBJ whole genome shotgun (WGS) entry which is preliminary data.</text>
</comment>
<evidence type="ECO:0000313" key="2">
    <source>
        <dbReference type="EMBL" id="CAK9147718.1"/>
    </source>
</evidence>
<gene>
    <name evidence="2" type="ORF">ILEXP_LOCUS15658</name>
</gene>
<protein>
    <submittedName>
        <fullName evidence="2">Uncharacterized protein</fullName>
    </submittedName>
</protein>
<organism evidence="2 3">
    <name type="scientific">Ilex paraguariensis</name>
    <name type="common">yerba mate</name>
    <dbReference type="NCBI Taxonomy" id="185542"/>
    <lineage>
        <taxon>Eukaryota</taxon>
        <taxon>Viridiplantae</taxon>
        <taxon>Streptophyta</taxon>
        <taxon>Embryophyta</taxon>
        <taxon>Tracheophyta</taxon>
        <taxon>Spermatophyta</taxon>
        <taxon>Magnoliopsida</taxon>
        <taxon>eudicotyledons</taxon>
        <taxon>Gunneridae</taxon>
        <taxon>Pentapetalae</taxon>
        <taxon>asterids</taxon>
        <taxon>campanulids</taxon>
        <taxon>Aquifoliales</taxon>
        <taxon>Aquifoliaceae</taxon>
        <taxon>Ilex</taxon>
    </lineage>
</organism>
<keyword evidence="3" id="KW-1185">Reference proteome</keyword>
<dbReference type="AlphaFoldDB" id="A0ABC8RYC7"/>
<evidence type="ECO:0000256" key="1">
    <source>
        <dbReference type="SAM" id="MobiDB-lite"/>
    </source>
</evidence>
<name>A0ABC8RYC7_9AQUA</name>
<feature type="compositionally biased region" description="Basic residues" evidence="1">
    <location>
        <begin position="28"/>
        <end position="50"/>
    </location>
</feature>
<sequence>MLIKTGKRDDDIGGMTGERENGEEMGRSRRKYKKSRSKGRGGLPKKKNPHVFKPLFPLPPKLRSFVDSSQIKWNDKGNVMENYTSFGEICYTHMSQRIPYVKLI</sequence>
<feature type="compositionally biased region" description="Basic and acidic residues" evidence="1">
    <location>
        <begin position="1"/>
        <end position="27"/>
    </location>
</feature>